<dbReference type="HOGENOM" id="CLU_027968_0_0_1"/>
<dbReference type="PANTHER" id="PTHR12482:SF62">
    <property type="entry name" value="LIPASE ROG1-RELATED"/>
    <property type="match status" value="1"/>
</dbReference>
<dbReference type="EMBL" id="CP003824">
    <property type="protein sequence ID" value="AGV14364.1"/>
    <property type="molecule type" value="Genomic_DNA"/>
</dbReference>
<feature type="compositionally biased region" description="Acidic residues" evidence="2">
    <location>
        <begin position="295"/>
        <end position="304"/>
    </location>
</feature>
<feature type="chain" id="PRO_5004597841" evidence="4">
    <location>
        <begin position="19"/>
        <end position="519"/>
    </location>
</feature>
<dbReference type="VEuPathDB" id="FungiDB:CNAG_00936"/>
<evidence type="ECO:0000256" key="3">
    <source>
        <dbReference type="SAM" id="Phobius"/>
    </source>
</evidence>
<evidence type="ECO:0000256" key="1">
    <source>
        <dbReference type="ARBA" id="ARBA00007920"/>
    </source>
</evidence>
<keyword evidence="7" id="KW-1185">Reference proteome</keyword>
<proteinExistence type="inferred from homology"/>
<protein>
    <submittedName>
        <fullName evidence="6">Lipid particle protein, variant</fullName>
    </submittedName>
</protein>
<dbReference type="AlphaFoldDB" id="T2BMH9"/>
<dbReference type="InterPro" id="IPR029058">
    <property type="entry name" value="AB_hydrolase_fold"/>
</dbReference>
<dbReference type="SUPFAM" id="SSF53474">
    <property type="entry name" value="alpha/beta-Hydrolases"/>
    <property type="match status" value="1"/>
</dbReference>
<feature type="region of interest" description="Disordered" evidence="2">
    <location>
        <begin position="291"/>
        <end position="325"/>
    </location>
</feature>
<evidence type="ECO:0000256" key="2">
    <source>
        <dbReference type="SAM" id="MobiDB-lite"/>
    </source>
</evidence>
<evidence type="ECO:0000259" key="5">
    <source>
        <dbReference type="Pfam" id="PF05057"/>
    </source>
</evidence>
<gene>
    <name evidence="6" type="ORF">CNAG_00936</name>
</gene>
<evidence type="ECO:0000256" key="4">
    <source>
        <dbReference type="SAM" id="SignalP"/>
    </source>
</evidence>
<feature type="region of interest" description="Disordered" evidence="2">
    <location>
        <begin position="66"/>
        <end position="87"/>
    </location>
</feature>
<accession>T2BMH9</accession>
<keyword evidence="3" id="KW-0812">Transmembrane</keyword>
<dbReference type="GeneID" id="23884703"/>
<sequence>MPSPTKVHLVLLIHGLWGCPAHLRVAKEELEAAWVAAHPAQVHAVRADADSQVSGPAEDPVITKTLKVSPSPSSSSSHAQSHAGLEEDGDGEELVIMIAGGMTSQLTYDGIDVCASRVAWEVDEKVKELESQHKLVVKFSVTGYSLGGLVARYLIGLLHSRSPSFFDTHKPISFSTLSSPHYGIPRYNTLLSTLLCWLGARIMSRSGEQLYVVDKYSEDDPRPLLEIMADPRSVFYHGLEKFERLSLFAAAINDNSVPYPTAAIETVDHFAQWQDQGLVVDCDEAGMIRSWSRGEDEEGQEDDDYNGKAKANGNGDGKERGKGRPVKKSLGTYIGTLPPVLRYRFPFNYVILLLFPIMLPIVLCLILARQSLDTSRSKRRLQQLAQTSSSTFTASQTPITSSASGLSIQHLRDTVRRIERNIESEFIENADGPSLDIYNNSTPLQQVVIKAQLKDSQLRMALWLNQLPFKKYLTWWPEITNAHATAIVRDAHLFPQHERGRGMLKFWAKVMLGQATNVS</sequence>
<feature type="transmembrane region" description="Helical" evidence="3">
    <location>
        <begin position="347"/>
        <end position="368"/>
    </location>
</feature>
<reference evidence="6 7" key="1">
    <citation type="journal article" date="2014" name="PLoS Genet.">
        <title>Analysis of the genome and transcriptome of Cryptococcus neoformans var. grubii reveals complex RNA expression and microevolution leading to virulence attenuation.</title>
        <authorList>
            <person name="Janbon G."/>
            <person name="Ormerod K.L."/>
            <person name="Paulet D."/>
            <person name="Byrnes E.J.III."/>
            <person name="Yadav V."/>
            <person name="Chatterjee G."/>
            <person name="Mullapudi N."/>
            <person name="Hon C.C."/>
            <person name="Billmyre R.B."/>
            <person name="Brunel F."/>
            <person name="Bahn Y.S."/>
            <person name="Chen W."/>
            <person name="Chen Y."/>
            <person name="Chow E.W."/>
            <person name="Coppee J.Y."/>
            <person name="Floyd-Averette A."/>
            <person name="Gaillardin C."/>
            <person name="Gerik K.J."/>
            <person name="Goldberg J."/>
            <person name="Gonzalez-Hilarion S."/>
            <person name="Gujja S."/>
            <person name="Hamlin J.L."/>
            <person name="Hsueh Y.P."/>
            <person name="Ianiri G."/>
            <person name="Jones S."/>
            <person name="Kodira C.D."/>
            <person name="Kozubowski L."/>
            <person name="Lam W."/>
            <person name="Marra M."/>
            <person name="Mesner L.D."/>
            <person name="Mieczkowski P.A."/>
            <person name="Moyrand F."/>
            <person name="Nielsen K."/>
            <person name="Proux C."/>
            <person name="Rossignol T."/>
            <person name="Schein J.E."/>
            <person name="Sun S."/>
            <person name="Wollschlaeger C."/>
            <person name="Wood I.A."/>
            <person name="Zeng Q."/>
            <person name="Neuveglise C."/>
            <person name="Newlon C.S."/>
            <person name="Perfect J.R."/>
            <person name="Lodge J.K."/>
            <person name="Idnurm A."/>
            <person name="Stajich J.E."/>
            <person name="Kronstad J.W."/>
            <person name="Sanyal K."/>
            <person name="Heitman J."/>
            <person name="Fraser J.A."/>
            <person name="Cuomo C.A."/>
            <person name="Dietrich F.S."/>
        </authorList>
    </citation>
    <scope>NUCLEOTIDE SEQUENCE [LARGE SCALE GENOMIC DNA]</scope>
    <source>
        <strain evidence="7">H99 / ATCC 208821 / CBS 10515 / FGSC 9487</strain>
    </source>
</reference>
<keyword evidence="3" id="KW-0472">Membrane</keyword>
<dbReference type="PANTHER" id="PTHR12482">
    <property type="entry name" value="LIPASE ROG1-RELATED-RELATED"/>
    <property type="match status" value="1"/>
</dbReference>
<keyword evidence="4" id="KW-0732">Signal</keyword>
<organism evidence="6 7">
    <name type="scientific">Cryptococcus neoformans (strain H99 / ATCC 208821 / CBS 10515 / FGSC 9487)</name>
    <name type="common">Cryptococcus neoformans var. grubii serotype A</name>
    <dbReference type="NCBI Taxonomy" id="235443"/>
    <lineage>
        <taxon>Eukaryota</taxon>
        <taxon>Fungi</taxon>
        <taxon>Dikarya</taxon>
        <taxon>Basidiomycota</taxon>
        <taxon>Agaricomycotina</taxon>
        <taxon>Tremellomycetes</taxon>
        <taxon>Tremellales</taxon>
        <taxon>Cryptococcaceae</taxon>
        <taxon>Cryptococcus</taxon>
        <taxon>Cryptococcus neoformans species complex</taxon>
    </lineage>
</organism>
<dbReference type="InterPro" id="IPR044294">
    <property type="entry name" value="Lipase-like"/>
</dbReference>
<dbReference type="RefSeq" id="XP_012049206.1">
    <property type="nucleotide sequence ID" value="XM_012193816.1"/>
</dbReference>
<dbReference type="Gene3D" id="3.40.50.1820">
    <property type="entry name" value="alpha/beta hydrolase"/>
    <property type="match status" value="1"/>
</dbReference>
<dbReference type="Proteomes" id="UP000010091">
    <property type="component" value="Chromosome 5"/>
</dbReference>
<name>T2BMH9_CRYN9</name>
<keyword evidence="3" id="KW-1133">Transmembrane helix</keyword>
<evidence type="ECO:0000313" key="6">
    <source>
        <dbReference type="EMBL" id="AGV14364.1"/>
    </source>
</evidence>
<dbReference type="InterPro" id="IPR007751">
    <property type="entry name" value="DUF676_lipase-like"/>
</dbReference>
<feature type="signal peptide" evidence="4">
    <location>
        <begin position="1"/>
        <end position="18"/>
    </location>
</feature>
<evidence type="ECO:0000313" key="7">
    <source>
        <dbReference type="Proteomes" id="UP000010091"/>
    </source>
</evidence>
<dbReference type="Pfam" id="PF05057">
    <property type="entry name" value="DUF676"/>
    <property type="match status" value="1"/>
</dbReference>
<comment type="similarity">
    <text evidence="1">Belongs to the putative lipase ROG1 family.</text>
</comment>
<feature type="domain" description="DUF676" evidence="5">
    <location>
        <begin position="92"/>
        <end position="261"/>
    </location>
</feature>